<feature type="signal peptide" evidence="5">
    <location>
        <begin position="1"/>
        <end position="15"/>
    </location>
</feature>
<comment type="caution">
    <text evidence="7">The sequence shown here is derived from an EMBL/GenBank/DDBJ whole genome shotgun (WGS) entry which is preliminary data.</text>
</comment>
<feature type="chain" id="PRO_5035887423" description="MTP large subunit lipid-binding domain-containing protein" evidence="5">
    <location>
        <begin position="16"/>
        <end position="884"/>
    </location>
</feature>
<evidence type="ECO:0000256" key="3">
    <source>
        <dbReference type="ARBA" id="ARBA00022729"/>
    </source>
</evidence>
<dbReference type="GO" id="GO:0005548">
    <property type="term" value="F:phospholipid transporter activity"/>
    <property type="evidence" value="ECO:0007669"/>
    <property type="project" value="InterPro"/>
</dbReference>
<evidence type="ECO:0000259" key="6">
    <source>
        <dbReference type="Pfam" id="PF19444"/>
    </source>
</evidence>
<dbReference type="InterPro" id="IPR039988">
    <property type="entry name" value="MTTP"/>
</dbReference>
<dbReference type="GO" id="GO:0005783">
    <property type="term" value="C:endoplasmic reticulum"/>
    <property type="evidence" value="ECO:0007669"/>
    <property type="project" value="UniProtKB-SubCell"/>
</dbReference>
<reference evidence="7 8" key="1">
    <citation type="submission" date="2020-04" db="EMBL/GenBank/DDBJ databases">
        <authorList>
            <person name="Laetsch R D."/>
            <person name="Stevens L."/>
            <person name="Kumar S."/>
            <person name="Blaxter L. M."/>
        </authorList>
    </citation>
    <scope>NUCLEOTIDE SEQUENCE [LARGE SCALE GENOMIC DNA]</scope>
</reference>
<dbReference type="Proteomes" id="UP000494206">
    <property type="component" value="Unassembled WGS sequence"/>
</dbReference>
<proteinExistence type="predicted"/>
<protein>
    <recommendedName>
        <fullName evidence="6">MTP large subunit lipid-binding domain-containing protein</fullName>
    </recommendedName>
</protein>
<organism evidence="7 8">
    <name type="scientific">Caenorhabditis bovis</name>
    <dbReference type="NCBI Taxonomy" id="2654633"/>
    <lineage>
        <taxon>Eukaryota</taxon>
        <taxon>Metazoa</taxon>
        <taxon>Ecdysozoa</taxon>
        <taxon>Nematoda</taxon>
        <taxon>Chromadorea</taxon>
        <taxon>Rhabditida</taxon>
        <taxon>Rhabditina</taxon>
        <taxon>Rhabditomorpha</taxon>
        <taxon>Rhabditoidea</taxon>
        <taxon>Rhabditidae</taxon>
        <taxon>Peloderinae</taxon>
        <taxon>Caenorhabditis</taxon>
    </lineage>
</organism>
<dbReference type="GO" id="GO:0042157">
    <property type="term" value="P:lipoprotein metabolic process"/>
    <property type="evidence" value="ECO:0007669"/>
    <property type="project" value="TreeGrafter"/>
</dbReference>
<feature type="domain" description="MTP large subunit lipid-binding" evidence="6">
    <location>
        <begin position="695"/>
        <end position="877"/>
    </location>
</feature>
<dbReference type="GO" id="GO:0005794">
    <property type="term" value="C:Golgi apparatus"/>
    <property type="evidence" value="ECO:0007669"/>
    <property type="project" value="TreeGrafter"/>
</dbReference>
<keyword evidence="3 5" id="KW-0732">Signal</keyword>
<evidence type="ECO:0000256" key="4">
    <source>
        <dbReference type="ARBA" id="ARBA00022824"/>
    </source>
</evidence>
<evidence type="ECO:0000256" key="2">
    <source>
        <dbReference type="ARBA" id="ARBA00022448"/>
    </source>
</evidence>
<evidence type="ECO:0000256" key="1">
    <source>
        <dbReference type="ARBA" id="ARBA00004240"/>
    </source>
</evidence>
<dbReference type="Gene3D" id="1.25.10.20">
    <property type="entry name" value="Vitellinogen, superhelical"/>
    <property type="match status" value="1"/>
</dbReference>
<dbReference type="InterPro" id="IPR045811">
    <property type="entry name" value="MTP_lip-bd"/>
</dbReference>
<dbReference type="Pfam" id="PF19444">
    <property type="entry name" value="MTP_lip_bd"/>
    <property type="match status" value="1"/>
</dbReference>
<comment type="subcellular location">
    <subcellularLocation>
        <location evidence="1">Endoplasmic reticulum</location>
    </subcellularLocation>
</comment>
<dbReference type="PANTHER" id="PTHR13024:SF0">
    <property type="entry name" value="MICROSOMAL TRIACYLGLYCEROL TRANSFER PROTEIN"/>
    <property type="match status" value="1"/>
</dbReference>
<dbReference type="InterPro" id="IPR011030">
    <property type="entry name" value="Lipovitellin_superhlx_dom"/>
</dbReference>
<sequence>MKLLCIILLISGCLAQPDLEKIRKKLATKKLDLDQLRSSSPIDEKNMTRLLRVDYWFRTESVLYDHLKNKADAPSTVIAGNFSFETLHHDLDGRMLAKFELTQCNTNNCGNPPPVIVAFTQGGNNIEHVLVNLEAAGQTEASWNFLFGIVNAIYTPAEYGEGDEQTVNTVYGRCRVHFGRPEDKRFRRIIDNCDIGYGQNFSRFDGLDNVHYNQDAWYTQNTKVDADIIMIDAIESISVRSPIHHEHGFALESRTHVEITNRTRLFIERKCGNDLTVKQCAEQGHGAVEVGKRLYENVRIGLKLNGGRLEKLLDEYGREEKLAKRASIYSQIVQVARKTTSDEWKAAIKSQSQYLPVIANALGSCGTVDSVEIARNVLPLDSLDDFLFGVANSPSRNEKWHKQLMYMMIEQKSDERYWKIANTIATVLRKRCEATTSARNSCNNGKEAIVNKFVADLLKKATSDEHLEIVFEILRNIPISKSYQLAKENICTGKSQKIQIAALKTIFAARKELYESQLIQKLIRLFRNTCPTETSTTESQLAIDILIRCVPDHQNAATLILRTESLNPDDQEKWNYLYSAIRSSSERDELKEEFWKRMRQFKVFRPNYAHRALQADSHAHWQQIAEAAGFKLFAESSTEFGSKLFKRSSFRLNSKKGKLEEELFALDIHTDNLEQFVSDKEGSGDPHAKIRLGLLGHHLPAYNVFNSNADLLATFWNAGGEKIKAFEGNVPLRDYSLKFPLLSGLTANVDGAGALGIQVSAATEVSLWNMQSAGELDIKVSGFLSVTTTMSHHSVEVHRITSTISANSGFLTHTEATFSSLPYHYCLTTEQDETSLRQITIEEIMEGKKSKKTKTRTKHLKPKTFRLDSATTQQCNLYYKELTA</sequence>
<gene>
    <name evidence="7" type="ORF">CBOVIS_LOCUS10919</name>
</gene>
<dbReference type="AlphaFoldDB" id="A0A8S1FC30"/>
<accession>A0A8S1FC30</accession>
<keyword evidence="4" id="KW-0256">Endoplasmic reticulum</keyword>
<keyword evidence="8" id="KW-1185">Reference proteome</keyword>
<keyword evidence="2" id="KW-0813">Transport</keyword>
<dbReference type="EMBL" id="CADEPM010000008">
    <property type="protein sequence ID" value="CAB3409240.1"/>
    <property type="molecule type" value="Genomic_DNA"/>
</dbReference>
<name>A0A8S1FC30_9PELO</name>
<dbReference type="PANTHER" id="PTHR13024">
    <property type="entry name" value="MICROSOMAL TRIGLYCERIDE TRANSFER PROTEIN, LARGE SUBUNIT"/>
    <property type="match status" value="1"/>
</dbReference>
<dbReference type="GO" id="GO:0016323">
    <property type="term" value="C:basolateral plasma membrane"/>
    <property type="evidence" value="ECO:0007669"/>
    <property type="project" value="TreeGrafter"/>
</dbReference>
<dbReference type="OrthoDB" id="5865932at2759"/>
<evidence type="ECO:0000313" key="7">
    <source>
        <dbReference type="EMBL" id="CAB3409240.1"/>
    </source>
</evidence>
<evidence type="ECO:0000256" key="5">
    <source>
        <dbReference type="SAM" id="SignalP"/>
    </source>
</evidence>
<dbReference type="GO" id="GO:0008289">
    <property type="term" value="F:lipid binding"/>
    <property type="evidence" value="ECO:0007669"/>
    <property type="project" value="InterPro"/>
</dbReference>
<evidence type="ECO:0000313" key="8">
    <source>
        <dbReference type="Proteomes" id="UP000494206"/>
    </source>
</evidence>